<reference evidence="3" key="1">
    <citation type="submission" date="2025-08" db="UniProtKB">
        <authorList>
            <consortium name="RefSeq"/>
        </authorList>
    </citation>
    <scope>IDENTIFICATION</scope>
    <source>
        <tissue evidence="3">Whole body</tissue>
    </source>
</reference>
<gene>
    <name evidence="3" type="primary">LOC112683427</name>
</gene>
<evidence type="ECO:0000313" key="2">
    <source>
        <dbReference type="Proteomes" id="UP000694846"/>
    </source>
</evidence>
<keyword evidence="2" id="KW-1185">Reference proteome</keyword>
<organism evidence="2 3">
    <name type="scientific">Sipha flava</name>
    <name type="common">yellow sugarcane aphid</name>
    <dbReference type="NCBI Taxonomy" id="143950"/>
    <lineage>
        <taxon>Eukaryota</taxon>
        <taxon>Metazoa</taxon>
        <taxon>Ecdysozoa</taxon>
        <taxon>Arthropoda</taxon>
        <taxon>Hexapoda</taxon>
        <taxon>Insecta</taxon>
        <taxon>Pterygota</taxon>
        <taxon>Neoptera</taxon>
        <taxon>Paraneoptera</taxon>
        <taxon>Hemiptera</taxon>
        <taxon>Sternorrhyncha</taxon>
        <taxon>Aphidomorpha</taxon>
        <taxon>Aphidoidea</taxon>
        <taxon>Aphididae</taxon>
        <taxon>Sipha</taxon>
    </lineage>
</organism>
<dbReference type="OrthoDB" id="360633at2759"/>
<sequence length="174" mass="20034">MARKKKKQKTVRFCQQPFRIRNMVVCETVSNIYPILCMCKLCSTICLSVKAAYDHREKCHPKVARKKKPIPAPKSNIKTFKCECCNVVFTRSAVWKRHKLEINKPKSNESDPYEFKRQTENIKKEIATSSTDKGTDLTENQPSTSEMNNVIQSPECSSTTKSETLYLIIEVVPR</sequence>
<dbReference type="Proteomes" id="UP000694846">
    <property type="component" value="Unplaced"/>
</dbReference>
<name>A0A8B8FHS9_9HEMI</name>
<protein>
    <submittedName>
        <fullName evidence="3">Uncharacterized protein LOC112683427</fullName>
    </submittedName>
</protein>
<evidence type="ECO:0000256" key="1">
    <source>
        <dbReference type="SAM" id="MobiDB-lite"/>
    </source>
</evidence>
<accession>A0A8B8FHS9</accession>
<dbReference type="GeneID" id="112683427"/>
<dbReference type="RefSeq" id="XP_025410258.1">
    <property type="nucleotide sequence ID" value="XM_025554473.1"/>
</dbReference>
<feature type="compositionally biased region" description="Polar residues" evidence="1">
    <location>
        <begin position="127"/>
        <end position="156"/>
    </location>
</feature>
<feature type="region of interest" description="Disordered" evidence="1">
    <location>
        <begin position="124"/>
        <end position="156"/>
    </location>
</feature>
<proteinExistence type="predicted"/>
<dbReference type="AlphaFoldDB" id="A0A8B8FHS9"/>
<evidence type="ECO:0000313" key="3">
    <source>
        <dbReference type="RefSeq" id="XP_025410258.1"/>
    </source>
</evidence>